<keyword evidence="1" id="KW-0175">Coiled coil</keyword>
<reference evidence="3 4" key="1">
    <citation type="journal article" date="2020" name="ISME J.">
        <title>Uncovering the hidden diversity of litter-decomposition mechanisms in mushroom-forming fungi.</title>
        <authorList>
            <person name="Floudas D."/>
            <person name="Bentzer J."/>
            <person name="Ahren D."/>
            <person name="Johansson T."/>
            <person name="Persson P."/>
            <person name="Tunlid A."/>
        </authorList>
    </citation>
    <scope>NUCLEOTIDE SEQUENCE [LARGE SCALE GENOMIC DNA]</scope>
    <source>
        <strain evidence="3 4">CBS 175.51</strain>
    </source>
</reference>
<comment type="caution">
    <text evidence="3">The sequence shown here is derived from an EMBL/GenBank/DDBJ whole genome shotgun (WGS) entry which is preliminary data.</text>
</comment>
<proteinExistence type="predicted"/>
<evidence type="ECO:0000313" key="4">
    <source>
        <dbReference type="Proteomes" id="UP000541558"/>
    </source>
</evidence>
<evidence type="ECO:0000313" key="3">
    <source>
        <dbReference type="EMBL" id="KAF5333118.1"/>
    </source>
</evidence>
<accession>A0A8H5FE39</accession>
<gene>
    <name evidence="3" type="ORF">D9611_002840</name>
</gene>
<feature type="coiled-coil region" evidence="1">
    <location>
        <begin position="362"/>
        <end position="417"/>
    </location>
</feature>
<dbReference type="AlphaFoldDB" id="A0A8H5FE39"/>
<name>A0A8H5FE39_9AGAR</name>
<protein>
    <submittedName>
        <fullName evidence="3">Uncharacterized protein</fullName>
    </submittedName>
</protein>
<dbReference type="OrthoDB" id="5420669at2759"/>
<evidence type="ECO:0000256" key="1">
    <source>
        <dbReference type="SAM" id="Coils"/>
    </source>
</evidence>
<dbReference type="Proteomes" id="UP000541558">
    <property type="component" value="Unassembled WGS sequence"/>
</dbReference>
<sequence>MPLTIIRDVITITSVFPTLNIEPGDTLRLIAREVNLIQDYDLKGRKLEIYADVFSPPGGNGAWGSQPPGKRDGSDGKPGVKGGDGTDGGSVKVVAEVMTGIKVNVKGGNGGLGGVGGVGGKGSIERVVLRGSDELVFINIPNGGNGGQGGNGGTGGRGGTVTLSSVRYTTKPNVDFSGEILAGGGKEESMVVLATTNGFGCRAPPRPYLRWTFLAGMMASTASLATLMAPTVLQFWASLALEPFAPEWAKYRQLVGEYWFRKYIPGDRDRDEYLGRAVDEFKAARRLDPKLKESSDSLALAQNNMNPLGLPRNMDVFPDFKRYKDEYLALSSLSATFFSMGNNILLNTTNLPAFREIFRGQQRESSNRMSATKDELKILENDKADAEAALDVLKKMLEDVKRRIENEQEEMKRKSMKFKGLNGSIWEVASAIVAVAAAVPSGGASLFVLVPEVISFSKTVYDNAGPLFKAIVDDGKSEVVETVKSEFAKIKKDAGPFLDASKEVGNLMKVLEAIRKGKEAAADNSALLDLVQTGAEVTYECLLKRQEILSLGMKGDALVARYDSEVALQALHQAAINETEVTDKVLKAAGLKILRGILPIIDSLLTSAFYAQRSIETYLLQDQHQHVFYDVGRVHPDFEANYLSDMTPRADLVAEYNTSFTGALNPDLMNKSYRDYFNNNSLLPDARRLSFTDPKLLESFRSTLTFAFSVDASKLSELRYRTKIQAVGISLIGAQADARIVTCGIEHGAVYSERRTRKGEVMSVIRSPRHGNIFAPTTALETDKFHLNGSPPLDNPQSLPLWGMGIGGLYTITVSTDEIAEHHVFFEGLTEIEVWLGYQYMD</sequence>
<feature type="region of interest" description="Disordered" evidence="2">
    <location>
        <begin position="57"/>
        <end position="90"/>
    </location>
</feature>
<dbReference type="EMBL" id="JAACJK010000109">
    <property type="protein sequence ID" value="KAF5333118.1"/>
    <property type="molecule type" value="Genomic_DNA"/>
</dbReference>
<feature type="compositionally biased region" description="Gly residues" evidence="2">
    <location>
        <begin position="79"/>
        <end position="88"/>
    </location>
</feature>
<evidence type="ECO:0000256" key="2">
    <source>
        <dbReference type="SAM" id="MobiDB-lite"/>
    </source>
</evidence>
<keyword evidence="4" id="KW-1185">Reference proteome</keyword>
<organism evidence="3 4">
    <name type="scientific">Ephemerocybe angulata</name>
    <dbReference type="NCBI Taxonomy" id="980116"/>
    <lineage>
        <taxon>Eukaryota</taxon>
        <taxon>Fungi</taxon>
        <taxon>Dikarya</taxon>
        <taxon>Basidiomycota</taxon>
        <taxon>Agaricomycotina</taxon>
        <taxon>Agaricomycetes</taxon>
        <taxon>Agaricomycetidae</taxon>
        <taxon>Agaricales</taxon>
        <taxon>Agaricineae</taxon>
        <taxon>Psathyrellaceae</taxon>
        <taxon>Ephemerocybe</taxon>
    </lineage>
</organism>